<dbReference type="PANTHER" id="PTHR23084">
    <property type="entry name" value="PHOSPHATIDYLINOSITOL-4-PHOSPHATE 5-KINASE RELATED"/>
    <property type="match status" value="1"/>
</dbReference>
<dbReference type="AlphaFoldDB" id="A0A484BEJ2"/>
<dbReference type="OMA" id="GHGRFFH"/>
<name>A0A484BEJ2_DRONA</name>
<dbReference type="STRING" id="7232.A0A484BEJ2"/>
<dbReference type="Gene3D" id="2.20.110.10">
    <property type="entry name" value="Histone H3 K4-specific methyltransferase SET7/9 N-terminal domain"/>
    <property type="match status" value="2"/>
</dbReference>
<dbReference type="PANTHER" id="PTHR23084:SF263">
    <property type="entry name" value="MORN REPEAT-CONTAINING PROTEIN 1"/>
    <property type="match status" value="1"/>
</dbReference>
<dbReference type="Pfam" id="PF02493">
    <property type="entry name" value="MORN"/>
    <property type="match status" value="6"/>
</dbReference>
<gene>
    <name evidence="2" type="ORF">AWZ03_007184</name>
</gene>
<sequence length="200" mass="22351">MSSRASGSHTVFRCLRYTTGGGYYRGMWLDGQHHGYGVKASGRGLIYEGHWMHGQRHGHGTLRRLFPNGLAQRLYVGQWAANVRCGEGKQYYEDGSVYYGQWLGNQRSGRGILWHADGRIYVGEWLKDVMHGRGVLYAANGNRYVGEFADGCKSGIGVYHHQSGEGQSVQQHGLWSDNVCKTSLMPLKRPESNPAKSDDL</sequence>
<evidence type="ECO:0000256" key="1">
    <source>
        <dbReference type="ARBA" id="ARBA00022737"/>
    </source>
</evidence>
<dbReference type="EMBL" id="LSRL02000059">
    <property type="protein sequence ID" value="TDG46410.1"/>
    <property type="molecule type" value="Genomic_DNA"/>
</dbReference>
<evidence type="ECO:0000313" key="3">
    <source>
        <dbReference type="Proteomes" id="UP000295192"/>
    </source>
</evidence>
<keyword evidence="3" id="KW-1185">Reference proteome</keyword>
<dbReference type="SUPFAM" id="SSF82185">
    <property type="entry name" value="Histone H3 K4-specific methyltransferase SET7/9 N-terminal domain"/>
    <property type="match status" value="1"/>
</dbReference>
<proteinExistence type="predicted"/>
<dbReference type="InterPro" id="IPR003409">
    <property type="entry name" value="MORN"/>
</dbReference>
<comment type="caution">
    <text evidence="2">The sequence shown here is derived from an EMBL/GenBank/DDBJ whole genome shotgun (WGS) entry which is preliminary data.</text>
</comment>
<organism evidence="2 3">
    <name type="scientific">Drosophila navojoa</name>
    <name type="common">Fruit fly</name>
    <dbReference type="NCBI Taxonomy" id="7232"/>
    <lineage>
        <taxon>Eukaryota</taxon>
        <taxon>Metazoa</taxon>
        <taxon>Ecdysozoa</taxon>
        <taxon>Arthropoda</taxon>
        <taxon>Hexapoda</taxon>
        <taxon>Insecta</taxon>
        <taxon>Pterygota</taxon>
        <taxon>Neoptera</taxon>
        <taxon>Endopterygota</taxon>
        <taxon>Diptera</taxon>
        <taxon>Brachycera</taxon>
        <taxon>Muscomorpha</taxon>
        <taxon>Ephydroidea</taxon>
        <taxon>Drosophilidae</taxon>
        <taxon>Drosophila</taxon>
    </lineage>
</organism>
<dbReference type="SMART" id="SM00698">
    <property type="entry name" value="MORN"/>
    <property type="match status" value="6"/>
</dbReference>
<accession>A0A484BEJ2</accession>
<dbReference type="KEGG" id="dnv:108654175"/>
<dbReference type="OrthoDB" id="270720at2759"/>
<keyword evidence="1" id="KW-0677">Repeat</keyword>
<reference evidence="2 3" key="1">
    <citation type="journal article" date="2019" name="J. Hered.">
        <title>An Improved Genome Assembly for Drosophila navojoa, the Basal Species in the mojavensis Cluster.</title>
        <authorList>
            <person name="Vanderlinde T."/>
            <person name="Dupim E.G."/>
            <person name="Nazario-Yepiz N.O."/>
            <person name="Carvalho A.B."/>
        </authorList>
    </citation>
    <scope>NUCLEOTIDE SEQUENCE [LARGE SCALE GENOMIC DNA]</scope>
    <source>
        <strain evidence="2">Navoj_Jal97</strain>
        <tissue evidence="2">Whole organism</tissue>
    </source>
</reference>
<evidence type="ECO:0008006" key="4">
    <source>
        <dbReference type="Google" id="ProtNLM"/>
    </source>
</evidence>
<protein>
    <recommendedName>
        <fullName evidence="4">MORN repeat-containing protein 3</fullName>
    </recommendedName>
</protein>
<dbReference type="Proteomes" id="UP000295192">
    <property type="component" value="Unassembled WGS sequence"/>
</dbReference>
<evidence type="ECO:0000313" key="2">
    <source>
        <dbReference type="EMBL" id="TDG46410.1"/>
    </source>
</evidence>